<name>A0ABM8AUQ6_9BACT</name>
<protein>
    <recommendedName>
        <fullName evidence="4">Tetratricopeptide repeat protein</fullName>
    </recommendedName>
</protein>
<dbReference type="RefSeq" id="WP_264982126.1">
    <property type="nucleotide sequence ID" value="NZ_AP026708.1"/>
</dbReference>
<dbReference type="Gene3D" id="1.25.40.10">
    <property type="entry name" value="Tetratricopeptide repeat domain"/>
    <property type="match status" value="1"/>
</dbReference>
<evidence type="ECO:0000313" key="3">
    <source>
        <dbReference type="Proteomes" id="UP001061361"/>
    </source>
</evidence>
<dbReference type="Pfam" id="PF14559">
    <property type="entry name" value="TPR_19"/>
    <property type="match status" value="1"/>
</dbReference>
<organism evidence="2 3">
    <name type="scientific">Pseudodesulfovibrio portus</name>
    <dbReference type="NCBI Taxonomy" id="231439"/>
    <lineage>
        <taxon>Bacteria</taxon>
        <taxon>Pseudomonadati</taxon>
        <taxon>Thermodesulfobacteriota</taxon>
        <taxon>Desulfovibrionia</taxon>
        <taxon>Desulfovibrionales</taxon>
        <taxon>Desulfovibrionaceae</taxon>
    </lineage>
</organism>
<dbReference type="SUPFAM" id="SSF48452">
    <property type="entry name" value="TPR-like"/>
    <property type="match status" value="1"/>
</dbReference>
<dbReference type="EMBL" id="AP026708">
    <property type="protein sequence ID" value="BDQ35239.1"/>
    <property type="molecule type" value="Genomic_DNA"/>
</dbReference>
<reference evidence="2" key="1">
    <citation type="submission" date="2022-08" db="EMBL/GenBank/DDBJ databases">
        <title>Genome Sequence of the sulphate-reducing bacterium, Pseudodesulfovibrio portus JCM14722.</title>
        <authorList>
            <person name="Kondo R."/>
            <person name="Kataoka T."/>
        </authorList>
    </citation>
    <scope>NUCLEOTIDE SEQUENCE</scope>
    <source>
        <strain evidence="2">JCM 14722</strain>
    </source>
</reference>
<proteinExistence type="predicted"/>
<gene>
    <name evidence="2" type="ORF">JCM14722_27810</name>
</gene>
<feature type="chain" id="PRO_5047278112" description="Tetratricopeptide repeat protein" evidence="1">
    <location>
        <begin position="18"/>
        <end position="186"/>
    </location>
</feature>
<keyword evidence="3" id="KW-1185">Reference proteome</keyword>
<dbReference type="InterPro" id="IPR011990">
    <property type="entry name" value="TPR-like_helical_dom_sf"/>
</dbReference>
<dbReference type="Proteomes" id="UP001061361">
    <property type="component" value="Chromosome"/>
</dbReference>
<sequence>MLSVILALFLVTVLLSACNTTVGAGGGTGSTRVGGSVGSTGSMVGIGTSVGPNPMVVSYRDRLFSGPSAVRINHKEGVKALQNGDYDAAAAIFEETLKAYPAHSDATYYLGLTRIYQGQREAGFALLKSYREPDHYRMTTDVQRMAEFLEKKEDVPAKTVHQTLNRYRIDGYNRDLQETRDLNVWH</sequence>
<evidence type="ECO:0000256" key="1">
    <source>
        <dbReference type="SAM" id="SignalP"/>
    </source>
</evidence>
<evidence type="ECO:0000313" key="2">
    <source>
        <dbReference type="EMBL" id="BDQ35239.1"/>
    </source>
</evidence>
<feature type="signal peptide" evidence="1">
    <location>
        <begin position="1"/>
        <end position="17"/>
    </location>
</feature>
<keyword evidence="1" id="KW-0732">Signal</keyword>
<evidence type="ECO:0008006" key="4">
    <source>
        <dbReference type="Google" id="ProtNLM"/>
    </source>
</evidence>
<accession>A0ABM8AUQ6</accession>